<protein>
    <recommendedName>
        <fullName evidence="2">DUF7802 domain-containing protein</fullName>
    </recommendedName>
</protein>
<dbReference type="Proteomes" id="UP001551658">
    <property type="component" value="Unassembled WGS sequence"/>
</dbReference>
<feature type="transmembrane region" description="Helical" evidence="1">
    <location>
        <begin position="342"/>
        <end position="362"/>
    </location>
</feature>
<name>A0ABV3FGE1_9NOCA</name>
<keyword evidence="1" id="KW-0472">Membrane</keyword>
<accession>A0ABV3FGE1</accession>
<dbReference type="Pfam" id="PF25085">
    <property type="entry name" value="DUF7802"/>
    <property type="match status" value="1"/>
</dbReference>
<evidence type="ECO:0000256" key="1">
    <source>
        <dbReference type="SAM" id="Phobius"/>
    </source>
</evidence>
<keyword evidence="1" id="KW-0812">Transmembrane</keyword>
<feature type="transmembrane region" description="Helical" evidence="1">
    <location>
        <begin position="148"/>
        <end position="170"/>
    </location>
</feature>
<feature type="transmembrane region" description="Helical" evidence="1">
    <location>
        <begin position="302"/>
        <end position="322"/>
    </location>
</feature>
<evidence type="ECO:0000259" key="2">
    <source>
        <dbReference type="Pfam" id="PF25085"/>
    </source>
</evidence>
<proteinExistence type="predicted"/>
<evidence type="ECO:0000313" key="4">
    <source>
        <dbReference type="Proteomes" id="UP001551658"/>
    </source>
</evidence>
<feature type="transmembrane region" description="Helical" evidence="1">
    <location>
        <begin position="70"/>
        <end position="89"/>
    </location>
</feature>
<dbReference type="EMBL" id="JBFAIH010000021">
    <property type="protein sequence ID" value="MEV0366737.1"/>
    <property type="molecule type" value="Genomic_DNA"/>
</dbReference>
<organism evidence="3 4">
    <name type="scientific">Nocardia fusca</name>
    <dbReference type="NCBI Taxonomy" id="941183"/>
    <lineage>
        <taxon>Bacteria</taxon>
        <taxon>Bacillati</taxon>
        <taxon>Actinomycetota</taxon>
        <taxon>Actinomycetes</taxon>
        <taxon>Mycobacteriales</taxon>
        <taxon>Nocardiaceae</taxon>
        <taxon>Nocardia</taxon>
    </lineage>
</organism>
<keyword evidence="4" id="KW-1185">Reference proteome</keyword>
<feature type="transmembrane region" description="Helical" evidence="1">
    <location>
        <begin position="37"/>
        <end position="58"/>
    </location>
</feature>
<dbReference type="RefSeq" id="WP_357985195.1">
    <property type="nucleotide sequence ID" value="NZ_JBFAIH010000021.1"/>
</dbReference>
<feature type="domain" description="DUF7802" evidence="2">
    <location>
        <begin position="38"/>
        <end position="200"/>
    </location>
</feature>
<feature type="transmembrane region" description="Helical" evidence="1">
    <location>
        <begin position="225"/>
        <end position="243"/>
    </location>
</feature>
<feature type="transmembrane region" description="Helical" evidence="1">
    <location>
        <begin position="117"/>
        <end position="136"/>
    </location>
</feature>
<feature type="transmembrane region" description="Helical" evidence="1">
    <location>
        <begin position="190"/>
        <end position="213"/>
    </location>
</feature>
<sequence length="385" mass="42188">MNTCTAEFTRLSAELDEVRCDGNLFVTFKSPFSLQNWTMPVIELVLVAGAIACLIHAVRRRRRHRDSSNLVVWISGGVSVLLMEPVAYFPQWFGAEQSLGLTIVHNQFSVQFFYERLPLYIVAMYPVYTYVAYVLVQRTGIFQRYSAVVGAACVAFVYHCLYEVVDTVAVQFRWWVWNEDLPSSKPALGLMPYVNLQAFALGLPFALTLVTLLLSRRANVGGWTVARNAVVVSLLNWPIQFLFSGPATVIDLAGASIETGRLIATWLLIISAAVVTAVAFTGAYLARRRDPDVLPAGVARDYFALWCVLVYLAVAAAIWTAALPDYLDADNGRTPAGAPVGSLPYAIITFALSVVLTTAAYAGTKTAHGSRTTQRNATTARLSGQ</sequence>
<keyword evidence="1" id="KW-1133">Transmembrane helix</keyword>
<feature type="transmembrane region" description="Helical" evidence="1">
    <location>
        <begin position="263"/>
        <end position="286"/>
    </location>
</feature>
<evidence type="ECO:0000313" key="3">
    <source>
        <dbReference type="EMBL" id="MEV0366737.1"/>
    </source>
</evidence>
<gene>
    <name evidence="3" type="ORF">AB0H72_28990</name>
</gene>
<reference evidence="3 4" key="1">
    <citation type="submission" date="2024-06" db="EMBL/GenBank/DDBJ databases">
        <title>The Natural Products Discovery Center: Release of the First 8490 Sequenced Strains for Exploring Actinobacteria Biosynthetic Diversity.</title>
        <authorList>
            <person name="Kalkreuter E."/>
            <person name="Kautsar S.A."/>
            <person name="Yang D."/>
            <person name="Bader C.D."/>
            <person name="Teijaro C.N."/>
            <person name="Fluegel L."/>
            <person name="Davis C.M."/>
            <person name="Simpson J.R."/>
            <person name="Lauterbach L."/>
            <person name="Steele A.D."/>
            <person name="Gui C."/>
            <person name="Meng S."/>
            <person name="Li G."/>
            <person name="Viehrig K."/>
            <person name="Ye F."/>
            <person name="Su P."/>
            <person name="Kiefer A.F."/>
            <person name="Nichols A."/>
            <person name="Cepeda A.J."/>
            <person name="Yan W."/>
            <person name="Fan B."/>
            <person name="Jiang Y."/>
            <person name="Adhikari A."/>
            <person name="Zheng C.-J."/>
            <person name="Schuster L."/>
            <person name="Cowan T.M."/>
            <person name="Smanski M.J."/>
            <person name="Chevrette M.G."/>
            <person name="De Carvalho L.P.S."/>
            <person name="Shen B."/>
        </authorList>
    </citation>
    <scope>NUCLEOTIDE SEQUENCE [LARGE SCALE GENOMIC DNA]</scope>
    <source>
        <strain evidence="3 4">NPDC050671</strain>
    </source>
</reference>
<dbReference type="InterPro" id="IPR056704">
    <property type="entry name" value="DUF7802"/>
</dbReference>
<comment type="caution">
    <text evidence="3">The sequence shown here is derived from an EMBL/GenBank/DDBJ whole genome shotgun (WGS) entry which is preliminary data.</text>
</comment>